<evidence type="ECO:0000256" key="5">
    <source>
        <dbReference type="ARBA" id="ARBA00022989"/>
    </source>
</evidence>
<evidence type="ECO:0000259" key="16">
    <source>
        <dbReference type="PROSITE" id="PS50262"/>
    </source>
</evidence>
<evidence type="ECO:0000256" key="9">
    <source>
        <dbReference type="ARBA" id="ARBA00023157"/>
    </source>
</evidence>
<dbReference type="Gene3D" id="1.20.1070.10">
    <property type="entry name" value="Rhodopsin 7-helix transmembrane proteins"/>
    <property type="match status" value="1"/>
</dbReference>
<keyword evidence="8" id="KW-0564">Palmitate</keyword>
<feature type="transmembrane region" description="Helical" evidence="15">
    <location>
        <begin position="117"/>
        <end position="138"/>
    </location>
</feature>
<dbReference type="RefSeq" id="XP_030750622.1">
    <property type="nucleotide sequence ID" value="XM_030894762.1"/>
</dbReference>
<dbReference type="PROSITE" id="PS00237">
    <property type="entry name" value="G_PROTEIN_RECEP_F1_1"/>
    <property type="match status" value="1"/>
</dbReference>
<dbReference type="Pfam" id="PF00001">
    <property type="entry name" value="7tm_1"/>
    <property type="match status" value="1"/>
</dbReference>
<keyword evidence="4 14" id="KW-0812">Transmembrane</keyword>
<dbReference type="KEGG" id="soy:115878305"/>
<evidence type="ECO:0000256" key="14">
    <source>
        <dbReference type="RuleBase" id="RU000688"/>
    </source>
</evidence>
<proteinExistence type="inferred from homology"/>
<dbReference type="OrthoDB" id="10037617at2759"/>
<dbReference type="AlphaFoldDB" id="A0A6J2XH65"/>
<feature type="domain" description="G-protein coupled receptors family 1 profile" evidence="16">
    <location>
        <begin position="59"/>
        <end position="380"/>
    </location>
</feature>
<evidence type="ECO:0000256" key="15">
    <source>
        <dbReference type="SAM" id="Phobius"/>
    </source>
</evidence>
<keyword evidence="3" id="KW-1003">Cell membrane</keyword>
<dbReference type="InParanoid" id="A0A6J2XH65"/>
<dbReference type="PANTHER" id="PTHR24238:SF75">
    <property type="entry name" value="CHOLECYSTOKININ-LIKE RECEPTOR AT 17D1-RELATED"/>
    <property type="match status" value="1"/>
</dbReference>
<feature type="transmembrane region" description="Helical" evidence="15">
    <location>
        <begin position="46"/>
        <end position="68"/>
    </location>
</feature>
<dbReference type="SUPFAM" id="SSF81321">
    <property type="entry name" value="Family A G protein-coupled receptor-like"/>
    <property type="match status" value="1"/>
</dbReference>
<comment type="subcellular location">
    <subcellularLocation>
        <location evidence="1">Cell membrane</location>
        <topology evidence="1">Multi-pass membrane protein</topology>
    </subcellularLocation>
</comment>
<evidence type="ECO:0000256" key="10">
    <source>
        <dbReference type="ARBA" id="ARBA00023170"/>
    </source>
</evidence>
<evidence type="ECO:0000256" key="8">
    <source>
        <dbReference type="ARBA" id="ARBA00023139"/>
    </source>
</evidence>
<evidence type="ECO:0000256" key="6">
    <source>
        <dbReference type="ARBA" id="ARBA00023040"/>
    </source>
</evidence>
<keyword evidence="13" id="KW-0449">Lipoprotein</keyword>
<evidence type="ECO:0000256" key="11">
    <source>
        <dbReference type="ARBA" id="ARBA00023180"/>
    </source>
</evidence>
<dbReference type="InterPro" id="IPR017452">
    <property type="entry name" value="GPCR_Rhodpsn_7TM"/>
</dbReference>
<dbReference type="InterPro" id="IPR000276">
    <property type="entry name" value="GPCR_Rhodpsn"/>
</dbReference>
<keyword evidence="11" id="KW-0325">Glycoprotein</keyword>
<evidence type="ECO:0000313" key="18">
    <source>
        <dbReference type="RefSeq" id="XP_030750622.1"/>
    </source>
</evidence>
<evidence type="ECO:0000256" key="2">
    <source>
        <dbReference type="ARBA" id="ARBA00010663"/>
    </source>
</evidence>
<dbReference type="InterPro" id="IPR009126">
    <property type="entry name" value="Cholcskin_rcpt"/>
</dbReference>
<keyword evidence="5 15" id="KW-1133">Transmembrane helix</keyword>
<comment type="similarity">
    <text evidence="2 14">Belongs to the G-protein coupled receptor 1 family.</text>
</comment>
<dbReference type="PRINTS" id="PR00237">
    <property type="entry name" value="GPCRRHODOPSN"/>
</dbReference>
<feature type="transmembrane region" description="Helical" evidence="15">
    <location>
        <begin position="159"/>
        <end position="180"/>
    </location>
</feature>
<feature type="transmembrane region" description="Helical" evidence="15">
    <location>
        <begin position="208"/>
        <end position="234"/>
    </location>
</feature>
<sequence>MDQLVTFDPISFDSNWSTMDTSNWTTTSAPPKNQVLVWDGPQKIQIPLYCIIFMLAVVGNILIILTLAQNRRMRTVTNLFLLNLAVSDLLLGVLCMPFTLIGALLRDFVFGGTMCKLIPFLQACTVSVGAWTLVAISVERYYAICHPLRSLTWQTPSHAYKTILAIWIGSIICMMPIALLSQLKPTKRGNHKCREDWSSLEFEKAYNIFLDIILMVLPLAVLALTYSLIICTLWKGIKTERAIKSQAPSSSVDMYVHLQGTSTTTWSSRNRATVRQQSQWKPGRNCSDDANSLVSSNGSRKIITGLRKTNAERSLCNKKRVIRMLCVVVMEFFVCWTPLYIINTIALFDKEFVYKNIGYTGIGFFQLLAYSSSCCNPITYCFMNCGFRKSFVKLFRCFKSNPDNRNFQLEGSDGQMDLKFVHNRCADFT</sequence>
<keyword evidence="12 14" id="KW-0807">Transducer</keyword>
<evidence type="ECO:0000256" key="4">
    <source>
        <dbReference type="ARBA" id="ARBA00022692"/>
    </source>
</evidence>
<evidence type="ECO:0000256" key="1">
    <source>
        <dbReference type="ARBA" id="ARBA00004651"/>
    </source>
</evidence>
<dbReference type="SMART" id="SM01381">
    <property type="entry name" value="7TM_GPCR_Srsx"/>
    <property type="match status" value="1"/>
</dbReference>
<feature type="transmembrane region" description="Helical" evidence="15">
    <location>
        <begin position="80"/>
        <end position="105"/>
    </location>
</feature>
<evidence type="ECO:0000256" key="7">
    <source>
        <dbReference type="ARBA" id="ARBA00023136"/>
    </source>
</evidence>
<evidence type="ECO:0000313" key="17">
    <source>
        <dbReference type="Proteomes" id="UP000504635"/>
    </source>
</evidence>
<dbReference type="PANTHER" id="PTHR24238">
    <property type="entry name" value="G-PROTEIN COUPLED RECEPTOR"/>
    <property type="match status" value="1"/>
</dbReference>
<gene>
    <name evidence="18" type="primary">LOC115878305</name>
</gene>
<dbReference type="GO" id="GO:0008188">
    <property type="term" value="F:neuropeptide receptor activity"/>
    <property type="evidence" value="ECO:0007669"/>
    <property type="project" value="TreeGrafter"/>
</dbReference>
<dbReference type="GO" id="GO:0005886">
    <property type="term" value="C:plasma membrane"/>
    <property type="evidence" value="ECO:0007669"/>
    <property type="project" value="UniProtKB-SubCell"/>
</dbReference>
<dbReference type="Proteomes" id="UP000504635">
    <property type="component" value="Unplaced"/>
</dbReference>
<protein>
    <submittedName>
        <fullName evidence="18">Cholecystokinin receptor-like</fullName>
    </submittedName>
</protein>
<dbReference type="FunCoup" id="A0A6J2XH65">
    <property type="interactions" value="79"/>
</dbReference>
<reference evidence="18" key="1">
    <citation type="submission" date="2025-08" db="UniProtKB">
        <authorList>
            <consortium name="RefSeq"/>
        </authorList>
    </citation>
    <scope>IDENTIFICATION</scope>
    <source>
        <tissue evidence="18">Gonads</tissue>
    </source>
</reference>
<feature type="transmembrane region" description="Helical" evidence="15">
    <location>
        <begin position="321"/>
        <end position="342"/>
    </location>
</feature>
<keyword evidence="9" id="KW-1015">Disulfide bond</keyword>
<accession>A0A6J2XH65</accession>
<dbReference type="GeneID" id="115878305"/>
<evidence type="ECO:0000256" key="12">
    <source>
        <dbReference type="ARBA" id="ARBA00023224"/>
    </source>
</evidence>
<keyword evidence="7 15" id="KW-0472">Membrane</keyword>
<dbReference type="PRINTS" id="PR01822">
    <property type="entry name" value="CCYSTOKININR"/>
</dbReference>
<organism evidence="17 18">
    <name type="scientific">Sitophilus oryzae</name>
    <name type="common">Rice weevil</name>
    <name type="synonym">Curculio oryzae</name>
    <dbReference type="NCBI Taxonomy" id="7048"/>
    <lineage>
        <taxon>Eukaryota</taxon>
        <taxon>Metazoa</taxon>
        <taxon>Ecdysozoa</taxon>
        <taxon>Arthropoda</taxon>
        <taxon>Hexapoda</taxon>
        <taxon>Insecta</taxon>
        <taxon>Pterygota</taxon>
        <taxon>Neoptera</taxon>
        <taxon>Endopterygota</taxon>
        <taxon>Coleoptera</taxon>
        <taxon>Polyphaga</taxon>
        <taxon>Cucujiformia</taxon>
        <taxon>Curculionidae</taxon>
        <taxon>Dryophthorinae</taxon>
        <taxon>Sitophilus</taxon>
    </lineage>
</organism>
<evidence type="ECO:0000256" key="3">
    <source>
        <dbReference type="ARBA" id="ARBA00022475"/>
    </source>
</evidence>
<keyword evidence="10 14" id="KW-0675">Receptor</keyword>
<evidence type="ECO:0000256" key="13">
    <source>
        <dbReference type="ARBA" id="ARBA00023288"/>
    </source>
</evidence>
<dbReference type="PROSITE" id="PS50262">
    <property type="entry name" value="G_PROTEIN_RECEP_F1_2"/>
    <property type="match status" value="1"/>
</dbReference>
<keyword evidence="17" id="KW-1185">Reference proteome</keyword>
<feature type="transmembrane region" description="Helical" evidence="15">
    <location>
        <begin position="362"/>
        <end position="383"/>
    </location>
</feature>
<keyword evidence="6 14" id="KW-0297">G-protein coupled receptor</keyword>
<name>A0A6J2XH65_SITOR</name>